<dbReference type="InterPro" id="IPR035969">
    <property type="entry name" value="Rab-GAP_TBC_sf"/>
</dbReference>
<feature type="region of interest" description="Disordered" evidence="13">
    <location>
        <begin position="1641"/>
        <end position="1666"/>
    </location>
</feature>
<feature type="compositionally biased region" description="Polar residues" evidence="13">
    <location>
        <begin position="376"/>
        <end position="386"/>
    </location>
</feature>
<dbReference type="CDD" id="cd00130">
    <property type="entry name" value="PAS"/>
    <property type="match status" value="1"/>
</dbReference>
<dbReference type="PROSITE" id="PS50011">
    <property type="entry name" value="PROTEIN_KINASE_DOM"/>
    <property type="match status" value="2"/>
</dbReference>
<evidence type="ECO:0000256" key="5">
    <source>
        <dbReference type="ARBA" id="ARBA00022553"/>
    </source>
</evidence>
<dbReference type="Pfam" id="PF25421">
    <property type="entry name" value="DUF7891"/>
    <property type="match status" value="1"/>
</dbReference>
<dbReference type="CDD" id="cd14004">
    <property type="entry name" value="STKc_PASK"/>
    <property type="match status" value="1"/>
</dbReference>
<feature type="compositionally biased region" description="Polar residues" evidence="13">
    <location>
        <begin position="649"/>
        <end position="661"/>
    </location>
</feature>
<comment type="subcellular location">
    <subcellularLocation>
        <location evidence="1">Cytoplasm</location>
    </subcellularLocation>
</comment>
<dbReference type="GO" id="GO:0005524">
    <property type="term" value="F:ATP binding"/>
    <property type="evidence" value="ECO:0007669"/>
    <property type="project" value="UniProtKB-KW"/>
</dbReference>
<dbReference type="SMART" id="SM00164">
    <property type="entry name" value="TBC"/>
    <property type="match status" value="1"/>
</dbReference>
<dbReference type="InParanoid" id="V5GA41"/>
<dbReference type="InterPro" id="IPR057213">
    <property type="entry name" value="DUF7891"/>
</dbReference>
<dbReference type="InterPro" id="IPR008271">
    <property type="entry name" value="Ser/Thr_kinase_AS"/>
</dbReference>
<reference evidence="17" key="1">
    <citation type="journal article" date="2014" name="Genome Announc.">
        <title>Draft genome sequence of the formaldehyde-resistant fungus Byssochlamys spectabilis No. 5 (anamorph Paecilomyces variotii No. 5) (NBRC109023).</title>
        <authorList>
            <person name="Oka T."/>
            <person name="Ekino K."/>
            <person name="Fukuda K."/>
            <person name="Nomura Y."/>
        </authorList>
    </citation>
    <scope>NUCLEOTIDE SEQUENCE [LARGE SCALE GENOMIC DNA]</scope>
    <source>
        <strain evidence="17">No. 5 / NBRC 109023</strain>
    </source>
</reference>
<feature type="domain" description="Protein kinase" evidence="14">
    <location>
        <begin position="1676"/>
        <end position="1936"/>
    </location>
</feature>
<evidence type="ECO:0000256" key="3">
    <source>
        <dbReference type="ARBA" id="ARBA00022490"/>
    </source>
</evidence>
<keyword evidence="12" id="KW-0175">Coiled coil</keyword>
<feature type="compositionally biased region" description="Polar residues" evidence="13">
    <location>
        <begin position="583"/>
        <end position="604"/>
    </location>
</feature>
<dbReference type="HOGENOM" id="CLU_001973_0_0_1"/>
<keyword evidence="9" id="KW-0067">ATP-binding</keyword>
<dbReference type="Proteomes" id="UP000018001">
    <property type="component" value="Unassembled WGS sequence"/>
</dbReference>
<dbReference type="InterPro" id="IPR000014">
    <property type="entry name" value="PAS"/>
</dbReference>
<dbReference type="EMBL" id="BAUL01000215">
    <property type="protein sequence ID" value="GAD97797.1"/>
    <property type="molecule type" value="Genomic_DNA"/>
</dbReference>
<evidence type="ECO:0000256" key="13">
    <source>
        <dbReference type="SAM" id="MobiDB-lite"/>
    </source>
</evidence>
<keyword evidence="17" id="KW-1185">Reference proteome</keyword>
<evidence type="ECO:0000313" key="16">
    <source>
        <dbReference type="EMBL" id="GAD97797.1"/>
    </source>
</evidence>
<dbReference type="eggNOG" id="KOG0578">
    <property type="taxonomic scope" value="Eukaryota"/>
</dbReference>
<feature type="region of interest" description="Disordered" evidence="13">
    <location>
        <begin position="1594"/>
        <end position="1629"/>
    </location>
</feature>
<comment type="catalytic activity">
    <reaction evidence="11">
        <text>L-seryl-[protein] + ATP = O-phospho-L-seryl-[protein] + ADP + H(+)</text>
        <dbReference type="Rhea" id="RHEA:17989"/>
        <dbReference type="Rhea" id="RHEA-COMP:9863"/>
        <dbReference type="Rhea" id="RHEA-COMP:11604"/>
        <dbReference type="ChEBI" id="CHEBI:15378"/>
        <dbReference type="ChEBI" id="CHEBI:29999"/>
        <dbReference type="ChEBI" id="CHEBI:30616"/>
        <dbReference type="ChEBI" id="CHEBI:83421"/>
        <dbReference type="ChEBI" id="CHEBI:456216"/>
        <dbReference type="EC" id="2.7.11.1"/>
    </reaction>
</comment>
<keyword evidence="7" id="KW-0547">Nucleotide-binding</keyword>
<keyword evidence="8 16" id="KW-0418">Kinase</keyword>
<feature type="compositionally biased region" description="Polar residues" evidence="13">
    <location>
        <begin position="1224"/>
        <end position="1255"/>
    </location>
</feature>
<keyword evidence="4 16" id="KW-0723">Serine/threonine-protein kinase</keyword>
<dbReference type="InterPro" id="IPR000719">
    <property type="entry name" value="Prot_kinase_dom"/>
</dbReference>
<dbReference type="PROSITE" id="PS00108">
    <property type="entry name" value="PROTEIN_KINASE_ST"/>
    <property type="match status" value="2"/>
</dbReference>
<dbReference type="GO" id="GO:0005737">
    <property type="term" value="C:cytoplasm"/>
    <property type="evidence" value="ECO:0007669"/>
    <property type="project" value="UniProtKB-SubCell"/>
</dbReference>
<evidence type="ECO:0000256" key="10">
    <source>
        <dbReference type="ARBA" id="ARBA00047899"/>
    </source>
</evidence>
<dbReference type="PANTHER" id="PTHR24346:SF51">
    <property type="entry name" value="PAS DOMAIN-CONTAINING SERINE_THREONINE-PROTEIN KINASE"/>
    <property type="match status" value="1"/>
</dbReference>
<proteinExistence type="predicted"/>
<comment type="catalytic activity">
    <reaction evidence="10">
        <text>L-threonyl-[protein] + ATP = O-phospho-L-threonyl-[protein] + ADP + H(+)</text>
        <dbReference type="Rhea" id="RHEA:46608"/>
        <dbReference type="Rhea" id="RHEA-COMP:11060"/>
        <dbReference type="Rhea" id="RHEA-COMP:11605"/>
        <dbReference type="ChEBI" id="CHEBI:15378"/>
        <dbReference type="ChEBI" id="CHEBI:30013"/>
        <dbReference type="ChEBI" id="CHEBI:30616"/>
        <dbReference type="ChEBI" id="CHEBI:61977"/>
        <dbReference type="ChEBI" id="CHEBI:456216"/>
        <dbReference type="EC" id="2.7.11.1"/>
    </reaction>
</comment>
<feature type="region of interest" description="Disordered" evidence="13">
    <location>
        <begin position="649"/>
        <end position="693"/>
    </location>
</feature>
<evidence type="ECO:0000256" key="11">
    <source>
        <dbReference type="ARBA" id="ARBA00048679"/>
    </source>
</evidence>
<keyword evidence="6" id="KW-0808">Transferase</keyword>
<evidence type="ECO:0000256" key="8">
    <source>
        <dbReference type="ARBA" id="ARBA00022777"/>
    </source>
</evidence>
<feature type="compositionally biased region" description="Low complexity" evidence="13">
    <location>
        <begin position="470"/>
        <end position="482"/>
    </location>
</feature>
<dbReference type="eggNOG" id="KOG1091">
    <property type="taxonomic scope" value="Eukaryota"/>
</dbReference>
<name>V5GA41_BYSSN</name>
<dbReference type="FunFam" id="1.10.472.80:FF:000038">
    <property type="entry name" value="TBC1 domain family member 5"/>
    <property type="match status" value="1"/>
</dbReference>
<dbReference type="FunFam" id="3.30.200.20:FF:000314">
    <property type="entry name" value="Serine/threonine protein kinase"/>
    <property type="match status" value="1"/>
</dbReference>
<dbReference type="FunFam" id="1.10.8.270:FF:000031">
    <property type="entry name" value="TBC1 domain family member 5"/>
    <property type="match status" value="1"/>
</dbReference>
<feature type="region of interest" description="Disordered" evidence="13">
    <location>
        <begin position="1212"/>
        <end position="1285"/>
    </location>
</feature>
<evidence type="ECO:0000256" key="6">
    <source>
        <dbReference type="ARBA" id="ARBA00022679"/>
    </source>
</evidence>
<comment type="caution">
    <text evidence="16">The sequence shown here is derived from an EMBL/GenBank/DDBJ whole genome shotgun (WGS) entry which is preliminary data.</text>
</comment>
<evidence type="ECO:0000313" key="17">
    <source>
        <dbReference type="Proteomes" id="UP000018001"/>
    </source>
</evidence>
<organism evidence="16 17">
    <name type="scientific">Byssochlamys spectabilis (strain No. 5 / NBRC 109023)</name>
    <name type="common">Paecilomyces variotii</name>
    <dbReference type="NCBI Taxonomy" id="1356009"/>
    <lineage>
        <taxon>Eukaryota</taxon>
        <taxon>Fungi</taxon>
        <taxon>Dikarya</taxon>
        <taxon>Ascomycota</taxon>
        <taxon>Pezizomycotina</taxon>
        <taxon>Eurotiomycetes</taxon>
        <taxon>Eurotiomycetidae</taxon>
        <taxon>Eurotiales</taxon>
        <taxon>Thermoascaceae</taxon>
        <taxon>Paecilomyces</taxon>
    </lineage>
</organism>
<evidence type="ECO:0000256" key="9">
    <source>
        <dbReference type="ARBA" id="ARBA00022840"/>
    </source>
</evidence>
<dbReference type="EC" id="2.7.11.1" evidence="2"/>
<dbReference type="SUPFAM" id="SSF56112">
    <property type="entry name" value="Protein kinase-like (PK-like)"/>
    <property type="match status" value="2"/>
</dbReference>
<feature type="compositionally biased region" description="Acidic residues" evidence="13">
    <location>
        <begin position="1549"/>
        <end position="1559"/>
    </location>
</feature>
<feature type="domain" description="Rab-GAP TBC" evidence="15">
    <location>
        <begin position="36"/>
        <end position="300"/>
    </location>
</feature>
<dbReference type="Gene3D" id="1.10.472.80">
    <property type="entry name" value="Ypt/Rab-GAP domain of gyp1p, domain 3"/>
    <property type="match status" value="1"/>
</dbReference>
<gene>
    <name evidence="16" type="ORF">PVAR5_6479</name>
</gene>
<dbReference type="PANTHER" id="PTHR24346">
    <property type="entry name" value="MAP/MICROTUBULE AFFINITY-REGULATING KINASE"/>
    <property type="match status" value="1"/>
</dbReference>
<dbReference type="Pfam" id="PF00069">
    <property type="entry name" value="Pkinase"/>
    <property type="match status" value="2"/>
</dbReference>
<dbReference type="FunFam" id="1.10.510.10:FF:000320">
    <property type="entry name" value="Serine/threonine protein kinase"/>
    <property type="match status" value="1"/>
</dbReference>
<dbReference type="PROSITE" id="PS50086">
    <property type="entry name" value="TBC_RABGAP"/>
    <property type="match status" value="1"/>
</dbReference>
<dbReference type="Gene3D" id="1.10.8.270">
    <property type="entry name" value="putative rabgap domain of human tbc1 domain family member 14 like domains"/>
    <property type="match status" value="1"/>
</dbReference>
<dbReference type="SMART" id="SM00220">
    <property type="entry name" value="S_TKc"/>
    <property type="match status" value="1"/>
</dbReference>
<dbReference type="GO" id="GO:0004674">
    <property type="term" value="F:protein serine/threonine kinase activity"/>
    <property type="evidence" value="ECO:0007669"/>
    <property type="project" value="UniProtKB-KW"/>
</dbReference>
<feature type="compositionally biased region" description="Basic and acidic residues" evidence="13">
    <location>
        <begin position="1046"/>
        <end position="1065"/>
    </location>
</feature>
<evidence type="ECO:0000256" key="7">
    <source>
        <dbReference type="ARBA" id="ARBA00022741"/>
    </source>
</evidence>
<dbReference type="SUPFAM" id="SSF47923">
    <property type="entry name" value="Ypt/Rab-GAP domain of gyp1p"/>
    <property type="match status" value="2"/>
</dbReference>
<keyword evidence="5" id="KW-0597">Phosphoprotein</keyword>
<dbReference type="eggNOG" id="KOG1152">
    <property type="taxonomic scope" value="Eukaryota"/>
</dbReference>
<evidence type="ECO:0000256" key="4">
    <source>
        <dbReference type="ARBA" id="ARBA00022527"/>
    </source>
</evidence>
<feature type="region of interest" description="Disordered" evidence="13">
    <location>
        <begin position="369"/>
        <end position="419"/>
    </location>
</feature>
<feature type="region of interest" description="Disordered" evidence="13">
    <location>
        <begin position="459"/>
        <end position="487"/>
    </location>
</feature>
<dbReference type="InterPro" id="IPR011009">
    <property type="entry name" value="Kinase-like_dom_sf"/>
</dbReference>
<feature type="coiled-coil region" evidence="12">
    <location>
        <begin position="488"/>
        <end position="515"/>
    </location>
</feature>
<feature type="region of interest" description="Disordered" evidence="13">
    <location>
        <begin position="1541"/>
        <end position="1562"/>
    </location>
</feature>
<protein>
    <recommendedName>
        <fullName evidence="2">non-specific serine/threonine protein kinase</fullName>
        <ecNumber evidence="2">2.7.11.1</ecNumber>
    </recommendedName>
</protein>
<feature type="region of interest" description="Disordered" evidence="13">
    <location>
        <begin position="1018"/>
        <end position="1099"/>
    </location>
</feature>
<evidence type="ECO:0000256" key="1">
    <source>
        <dbReference type="ARBA" id="ARBA00004496"/>
    </source>
</evidence>
<feature type="compositionally biased region" description="Basic and acidic residues" evidence="13">
    <location>
        <begin position="1256"/>
        <end position="1266"/>
    </location>
</feature>
<keyword evidence="3" id="KW-0963">Cytoplasm</keyword>
<dbReference type="Gene3D" id="1.10.510.10">
    <property type="entry name" value="Transferase(Phosphotransferase) domain 1"/>
    <property type="match status" value="2"/>
</dbReference>
<dbReference type="GO" id="GO:0035556">
    <property type="term" value="P:intracellular signal transduction"/>
    <property type="evidence" value="ECO:0007669"/>
    <property type="project" value="TreeGrafter"/>
</dbReference>
<evidence type="ECO:0000256" key="12">
    <source>
        <dbReference type="SAM" id="Coils"/>
    </source>
</evidence>
<evidence type="ECO:0000256" key="2">
    <source>
        <dbReference type="ARBA" id="ARBA00012513"/>
    </source>
</evidence>
<evidence type="ECO:0000259" key="14">
    <source>
        <dbReference type="PROSITE" id="PS50011"/>
    </source>
</evidence>
<dbReference type="OrthoDB" id="10252171at2759"/>
<feature type="compositionally biased region" description="Low complexity" evidence="13">
    <location>
        <begin position="390"/>
        <end position="415"/>
    </location>
</feature>
<accession>V5GA41</accession>
<feature type="compositionally biased region" description="Basic and acidic residues" evidence="13">
    <location>
        <begin position="1082"/>
        <end position="1092"/>
    </location>
</feature>
<sequence length="1939" mass="216181">MRTIEETRKRWDAVFQSNKGPSDLKRALKFEDDGDNCDDSLRSVYWKAFLLYTDLDFSEWPSKIVDSRDAYSALRDHFLKYIEHPDDLPSTADPLAEDEESPWQSLRRDEAIRAEIYQDVERCLQDNHFFREPSTKTKMLDILFIYTKLNPDLGYRQGMHELLAPVLWVVERDAIEKTSLQKASEDQPYNDLMLQLLDETFIEHDAFTLFCTIMQVARVYYEPGEQRSGAGQTEVAAIVSRCQYIHQSLLLVADEGLAEHLYAIEILPQIFLTRWIRLLFGREFPFDDVLALWDFIFAEGLRTEVIELVCVAMLLRIRWQLLEADYPMALSLLLRYPSPHPHPPWTFVQDALYLEQNLTAERGSFLVSKYSGRPPETTTRPFQYQTRPMLARTSSLRTDSRSISGSSSPGRSPARNNQKSLETIFQDVSQGIQRRTETWGVAKAVRGAMNEARRNIQTIQSNAASPTPRPWESPSSSQSPPRVRGPHVADLNKKIQLLENRNKQLSRMLGDALKALQSQNSQAGETEQSTDPASREAFDQALAKVRSVQSYLEDSSKTIPPSDRSHQGSVQKKGEGGAKQGGTRSDAQGINATQSTPTLSQSGGIAANATNTASIPKPIQPVPLRPAARQALADSEFSWMLGDKRHHSSFVSSASAPPEQSRNGDKGRQNSLFGDGKGEDGRKRMTTNNDDDDAPALVLRYLDDDLLHASDSQRLTRREVKHLSKRVLEALAVLRDDGYVHTDIKPSNVLVNYGQGDVRFKEVQVADYGSTVRADSLHAQRGDPIGTAIFRSSEAQLQMSWGTATDIWSFGAMLINLLYGEGFHIFEPDVPADHDDFDVKILMEDHGCFGPFPVSYGEIADQQRLAVLIWIMSPLLENEHGMGPSGLDRIRQQPSRVLTMPNASTSSLLPHSICPSPISGQSSRALSTYFAPGQSTPAMEDLHRFPSESLHSFSFAQQSEELLHSRQNILKRSIDFMRDRFGWNAHNSGIVNAQARISGDTEIQSMVDLLSRAHVLGDEAGHSTGPGRGPLTGPADVDSGNVFDKAFTDRNLTPRESDFSPRDDTYPGATDGSRFLSPVPDDQIHNQKREMKSAPSSRRVSLKRTYTDLSSVSLQSKLMETLAQPYNATDALSPATSSALGLGISGFPVHSHSSKWTPVAQAVFRTEAKPPWTILAANDLACLVFGVTQAEVRKLSILEVVQPERRDWLESKLRDPSTDAAAKAQNQADRSRVNAVNSKLSSMRNGVTAQLLSKPSSREKAKRAQTDDGYGSSARYPKKPNHAANKSRGVLLCGDVVPIQKRDGERGSASLWVMEKRGGLIWVLEEITEDVAYVRYDEKGHVVDASGEVDKIWGPRVVRAGTEITELLPRLPKDCIGDDAGASWASEIKYLTARTPSGYSIPVTLSKAEGFRNLRISSFPHVAGMMVLSSSTLNIISTNSVFSSALFGQERPEGLHVTELIPHFDDLLKVLTEEDKVPLVDGIVIPEHSFRRARALSLLREGRANAATIFLQPTGVAAKHRDGSIMSVDIQMRVVKSETVFPSKREKDAEEDSDTDDSNSEPVAVTEVMYALWITYSRQIHSASAAAGAFSPSAVTSESMTPPPQLSPGRSPEALAPVSPEARSFPGDNQQHLSLLSQQLSEAASQPLSDQPGRPVPEVASPTTTEMPAKRTIDDYVILEEMGQGAYGQVKLARLKKIPNKKVVLKYVTKKRILVDTWTRDRRLGTVPLEIHVLDYLRRDGLKHPNIVEMEGFFEDEINYYIEMKPHGLPGMDLFDYIELRANMDEGECRNIFRQVVDAIHHLHTKALVVHRDIKDENVVLDGEGRIKLIDFGSAAYIKNGPFDVFVGTIDYAAPEVLQGKSYRGKEQDVWALGILLYTIVYKENPFYNIDEILDHPLRVPFVPFSEDCIDLIRKMLDRDVDNRLTISEVVEHPWMKDS</sequence>
<evidence type="ECO:0000259" key="15">
    <source>
        <dbReference type="PROSITE" id="PS50086"/>
    </source>
</evidence>
<dbReference type="Gene3D" id="3.30.200.20">
    <property type="entry name" value="Phosphorylase Kinase, domain 1"/>
    <property type="match status" value="1"/>
</dbReference>
<feature type="domain" description="Protein kinase" evidence="14">
    <location>
        <begin position="567"/>
        <end position="930"/>
    </location>
</feature>
<feature type="region of interest" description="Disordered" evidence="13">
    <location>
        <begin position="552"/>
        <end position="604"/>
    </location>
</feature>
<dbReference type="Pfam" id="PF00566">
    <property type="entry name" value="RabGAP-TBC"/>
    <property type="match status" value="1"/>
</dbReference>
<dbReference type="InterPro" id="IPR000195">
    <property type="entry name" value="Rab-GAP-TBC_dom"/>
</dbReference>